<dbReference type="SUPFAM" id="SSF52540">
    <property type="entry name" value="P-loop containing nucleoside triphosphate hydrolases"/>
    <property type="match status" value="2"/>
</dbReference>
<dbReference type="InterPro" id="IPR003593">
    <property type="entry name" value="AAA+_ATPase"/>
</dbReference>
<evidence type="ECO:0000256" key="5">
    <source>
        <dbReference type="ARBA" id="ARBA00022840"/>
    </source>
</evidence>
<evidence type="ECO:0000256" key="3">
    <source>
        <dbReference type="ARBA" id="ARBA00022448"/>
    </source>
</evidence>
<dbReference type="CDD" id="cd03257">
    <property type="entry name" value="ABC_NikE_OppD_transporters"/>
    <property type="match status" value="2"/>
</dbReference>
<accession>A0ABU0YNS0</accession>
<dbReference type="RefSeq" id="WP_379955919.1">
    <property type="nucleotide sequence ID" value="NZ_JAUYVI010000004.1"/>
</dbReference>
<proteinExistence type="inferred from homology"/>
<dbReference type="Gene3D" id="3.40.50.300">
    <property type="entry name" value="P-loop containing nucleotide triphosphate hydrolases"/>
    <property type="match status" value="2"/>
</dbReference>
<dbReference type="InterPro" id="IPR017871">
    <property type="entry name" value="ABC_transporter-like_CS"/>
</dbReference>
<evidence type="ECO:0000256" key="2">
    <source>
        <dbReference type="ARBA" id="ARBA00005417"/>
    </source>
</evidence>
<comment type="caution">
    <text evidence="7">The sequence shown here is derived from an EMBL/GenBank/DDBJ whole genome shotgun (WGS) entry which is preliminary data.</text>
</comment>
<dbReference type="InterPro" id="IPR003439">
    <property type="entry name" value="ABC_transporter-like_ATP-bd"/>
</dbReference>
<feature type="domain" description="ABC transporter" evidence="6">
    <location>
        <begin position="308"/>
        <end position="563"/>
    </location>
</feature>
<dbReference type="SMART" id="SM00382">
    <property type="entry name" value="AAA"/>
    <property type="match status" value="2"/>
</dbReference>
<dbReference type="GO" id="GO:0005524">
    <property type="term" value="F:ATP binding"/>
    <property type="evidence" value="ECO:0007669"/>
    <property type="project" value="UniProtKB-KW"/>
</dbReference>
<comment type="similarity">
    <text evidence="2">Belongs to the ABC transporter superfamily.</text>
</comment>
<dbReference type="Pfam" id="PF00005">
    <property type="entry name" value="ABC_tran"/>
    <property type="match status" value="2"/>
</dbReference>
<evidence type="ECO:0000313" key="8">
    <source>
        <dbReference type="Proteomes" id="UP001230156"/>
    </source>
</evidence>
<dbReference type="InterPro" id="IPR013563">
    <property type="entry name" value="Oligopep_ABC_C"/>
</dbReference>
<dbReference type="Proteomes" id="UP001230156">
    <property type="component" value="Unassembled WGS sequence"/>
</dbReference>
<keyword evidence="4" id="KW-0547">Nucleotide-binding</keyword>
<dbReference type="PANTHER" id="PTHR43776">
    <property type="entry name" value="TRANSPORT ATP-BINDING PROTEIN"/>
    <property type="match status" value="1"/>
</dbReference>
<keyword evidence="3" id="KW-0813">Transport</keyword>
<organism evidence="7 8">
    <name type="scientific">Dongia sedimenti</name>
    <dbReference type="NCBI Taxonomy" id="3064282"/>
    <lineage>
        <taxon>Bacteria</taxon>
        <taxon>Pseudomonadati</taxon>
        <taxon>Pseudomonadota</taxon>
        <taxon>Alphaproteobacteria</taxon>
        <taxon>Rhodospirillales</taxon>
        <taxon>Dongiaceae</taxon>
        <taxon>Dongia</taxon>
    </lineage>
</organism>
<dbReference type="PROSITE" id="PS50893">
    <property type="entry name" value="ABC_TRANSPORTER_2"/>
    <property type="match status" value="2"/>
</dbReference>
<feature type="domain" description="ABC transporter" evidence="6">
    <location>
        <begin position="5"/>
        <end position="264"/>
    </location>
</feature>
<dbReference type="NCBIfam" id="NF008453">
    <property type="entry name" value="PRK11308.1"/>
    <property type="match status" value="2"/>
</dbReference>
<evidence type="ECO:0000256" key="4">
    <source>
        <dbReference type="ARBA" id="ARBA00022741"/>
    </source>
</evidence>
<evidence type="ECO:0000256" key="1">
    <source>
        <dbReference type="ARBA" id="ARBA00004417"/>
    </source>
</evidence>
<dbReference type="EMBL" id="JAUYVI010000004">
    <property type="protein sequence ID" value="MDQ7248438.1"/>
    <property type="molecule type" value="Genomic_DNA"/>
</dbReference>
<evidence type="ECO:0000259" key="6">
    <source>
        <dbReference type="PROSITE" id="PS50893"/>
    </source>
</evidence>
<sequence>MTDLLNVKDLKVDFVLDGIVIPAVRGVSFRVARGKTVALVGESGSGKSVCAQAIMGILPKVANITGGEILFDDSARGGTVIDIARQPRNGAVMQHLRGGSISIIFQEPMTSLSPVHTVGDQICEALHLHRQVGKAEGTAAVIEMLRLTGFPDPQRALKTYPFELSGGLRQRAMIAMALVCRPALLIADEPTTALDVTIQAQILKLMSDLKAELGMSMLMITHDLGVVANMADEVVVMYHGEVKESGTAEQIFTHPHHPYLQALLKAVPRFGMEPDERLTPIREIKSKPTGMFAATRQQPSTDSDLPLLSIEGISKNYRIRKGGWFGGGDRVIQAVADVGFEVKRGECLGLVGESGCGKTTLSKIIMRAIDPDSGTIRFNDGGRMIDVLRLDGRPLSEFRKKIQFVFQDPFASLNPRMTVLDIISEPLVIHNVGTPKERIEMVKELMSLVGLNVKHLRRYPHSFSGGQRQRIGIARALALKPELLICDEPVSALDVSIQAQILNLLKDLQERLGITLIFISHNLAVVDYVADRIMVMCAGRVVELAPAASLFKNPVHPYTKALLAAVPDPSLTHRLDFAKLMGGKASIPSAWPAPFTIDPDNQPALVDIGDDHWVRAAISIRSAA</sequence>
<dbReference type="InterPro" id="IPR050319">
    <property type="entry name" value="ABC_transp_ATP-bind"/>
</dbReference>
<keyword evidence="8" id="KW-1185">Reference proteome</keyword>
<dbReference type="Pfam" id="PF08352">
    <property type="entry name" value="oligo_HPY"/>
    <property type="match status" value="2"/>
</dbReference>
<reference evidence="8" key="1">
    <citation type="submission" date="2023-08" db="EMBL/GenBank/DDBJ databases">
        <title>Rhodospirillaceae gen. nov., a novel taxon isolated from the Yangtze River Yuezi River estuary sludge.</title>
        <authorList>
            <person name="Ruan L."/>
        </authorList>
    </citation>
    <scope>NUCLEOTIDE SEQUENCE [LARGE SCALE GENOMIC DNA]</scope>
    <source>
        <strain evidence="8">R-7</strain>
    </source>
</reference>
<gene>
    <name evidence="7" type="ORF">Q8A70_12210</name>
</gene>
<name>A0ABU0YNS0_9PROT</name>
<dbReference type="InterPro" id="IPR027417">
    <property type="entry name" value="P-loop_NTPase"/>
</dbReference>
<keyword evidence="5 7" id="KW-0067">ATP-binding</keyword>
<dbReference type="PANTHER" id="PTHR43776:SF7">
    <property type="entry name" value="D,D-DIPEPTIDE TRANSPORT ATP-BINDING PROTEIN DDPF-RELATED"/>
    <property type="match status" value="1"/>
</dbReference>
<comment type="subcellular location">
    <subcellularLocation>
        <location evidence="1">Cell inner membrane</location>
        <topology evidence="1">Peripheral membrane protein</topology>
    </subcellularLocation>
</comment>
<evidence type="ECO:0000313" key="7">
    <source>
        <dbReference type="EMBL" id="MDQ7248438.1"/>
    </source>
</evidence>
<protein>
    <submittedName>
        <fullName evidence="7">ABC transporter ATP-binding protein</fullName>
    </submittedName>
</protein>
<dbReference type="PROSITE" id="PS00211">
    <property type="entry name" value="ABC_TRANSPORTER_1"/>
    <property type="match status" value="1"/>
</dbReference>